<dbReference type="EMBL" id="MU274902">
    <property type="protein sequence ID" value="KAI0093228.1"/>
    <property type="molecule type" value="Genomic_DNA"/>
</dbReference>
<reference evidence="1" key="1">
    <citation type="journal article" date="2021" name="Environ. Microbiol.">
        <title>Gene family expansions and transcriptome signatures uncover fungal adaptations to wood decay.</title>
        <authorList>
            <person name="Hage H."/>
            <person name="Miyauchi S."/>
            <person name="Viragh M."/>
            <person name="Drula E."/>
            <person name="Min B."/>
            <person name="Chaduli D."/>
            <person name="Navarro D."/>
            <person name="Favel A."/>
            <person name="Norest M."/>
            <person name="Lesage-Meessen L."/>
            <person name="Balint B."/>
            <person name="Merenyi Z."/>
            <person name="de Eugenio L."/>
            <person name="Morin E."/>
            <person name="Martinez A.T."/>
            <person name="Baldrian P."/>
            <person name="Stursova M."/>
            <person name="Martinez M.J."/>
            <person name="Novotny C."/>
            <person name="Magnuson J.K."/>
            <person name="Spatafora J.W."/>
            <person name="Maurice S."/>
            <person name="Pangilinan J."/>
            <person name="Andreopoulos W."/>
            <person name="LaButti K."/>
            <person name="Hundley H."/>
            <person name="Na H."/>
            <person name="Kuo A."/>
            <person name="Barry K."/>
            <person name="Lipzen A."/>
            <person name="Henrissat B."/>
            <person name="Riley R."/>
            <person name="Ahrendt S."/>
            <person name="Nagy L.G."/>
            <person name="Grigoriev I.V."/>
            <person name="Martin F."/>
            <person name="Rosso M.N."/>
        </authorList>
    </citation>
    <scope>NUCLEOTIDE SEQUENCE</scope>
    <source>
        <strain evidence="1">CBS 384.51</strain>
    </source>
</reference>
<gene>
    <name evidence="1" type="ORF">BDY19DRAFT_416239</name>
</gene>
<proteinExistence type="predicted"/>
<sequence>MTFIWSSRWSLVKMLYLWTRYSPLLDTILGLLMHFTFLSPEECKLNNSLNSFLLAAGVYSSELVLVWRTFALWHENKRVKYGLLALWLSLFPMGICSLVVFVKSTIYVPQPFTNRSGCNLVDANFILIGDFIGLAVFEIVVVVLTVIKGIHHMRAYTYASTSRLSGGHLLRTLYRDGVVFFVCLTLLSVGNVLAPTLGPRSNALLLPTLLRTAHSALCCRVILHIRSAAAEDENCLSSDPEYPSRITITISTVRYTYMCQL</sequence>
<keyword evidence="2" id="KW-1185">Reference proteome</keyword>
<organism evidence="1 2">
    <name type="scientific">Irpex rosettiformis</name>
    <dbReference type="NCBI Taxonomy" id="378272"/>
    <lineage>
        <taxon>Eukaryota</taxon>
        <taxon>Fungi</taxon>
        <taxon>Dikarya</taxon>
        <taxon>Basidiomycota</taxon>
        <taxon>Agaricomycotina</taxon>
        <taxon>Agaricomycetes</taxon>
        <taxon>Polyporales</taxon>
        <taxon>Irpicaceae</taxon>
        <taxon>Irpex</taxon>
    </lineage>
</organism>
<protein>
    <submittedName>
        <fullName evidence="1">Uncharacterized protein</fullName>
    </submittedName>
</protein>
<name>A0ACB8UFU1_9APHY</name>
<evidence type="ECO:0000313" key="1">
    <source>
        <dbReference type="EMBL" id="KAI0093228.1"/>
    </source>
</evidence>
<dbReference type="Proteomes" id="UP001055072">
    <property type="component" value="Unassembled WGS sequence"/>
</dbReference>
<accession>A0ACB8UFU1</accession>
<evidence type="ECO:0000313" key="2">
    <source>
        <dbReference type="Proteomes" id="UP001055072"/>
    </source>
</evidence>
<comment type="caution">
    <text evidence="1">The sequence shown here is derived from an EMBL/GenBank/DDBJ whole genome shotgun (WGS) entry which is preliminary data.</text>
</comment>